<dbReference type="InterPro" id="IPR046335">
    <property type="entry name" value="LacI/GalR-like_sensor"/>
</dbReference>
<keyword evidence="3" id="KW-0804">Transcription</keyword>
<dbReference type="PROSITE" id="PS50932">
    <property type="entry name" value="HTH_LACI_2"/>
    <property type="match status" value="1"/>
</dbReference>
<dbReference type="Pfam" id="PF13377">
    <property type="entry name" value="Peripla_BP_3"/>
    <property type="match status" value="1"/>
</dbReference>
<dbReference type="RefSeq" id="WP_150863340.1">
    <property type="nucleotide sequence ID" value="NZ_VYXP01000003.1"/>
</dbReference>
<keyword evidence="2" id="KW-0238">DNA-binding</keyword>
<name>A0A5N0TD01_9GAMM</name>
<dbReference type="InterPro" id="IPR028082">
    <property type="entry name" value="Peripla_BP_I"/>
</dbReference>
<dbReference type="InterPro" id="IPR000843">
    <property type="entry name" value="HTH_LacI"/>
</dbReference>
<keyword evidence="1" id="KW-0805">Transcription regulation</keyword>
<dbReference type="EMBL" id="VYXP01000003">
    <property type="protein sequence ID" value="KAA9132631.1"/>
    <property type="molecule type" value="Genomic_DNA"/>
</dbReference>
<dbReference type="SUPFAM" id="SSF53822">
    <property type="entry name" value="Periplasmic binding protein-like I"/>
    <property type="match status" value="1"/>
</dbReference>
<dbReference type="Pfam" id="PF00356">
    <property type="entry name" value="LacI"/>
    <property type="match status" value="1"/>
</dbReference>
<proteinExistence type="predicted"/>
<evidence type="ECO:0000256" key="3">
    <source>
        <dbReference type="ARBA" id="ARBA00023163"/>
    </source>
</evidence>
<dbReference type="SMART" id="SM00354">
    <property type="entry name" value="HTH_LACI"/>
    <property type="match status" value="1"/>
</dbReference>
<dbReference type="PROSITE" id="PS00356">
    <property type="entry name" value="HTH_LACI_1"/>
    <property type="match status" value="1"/>
</dbReference>
<keyword evidence="6" id="KW-1185">Reference proteome</keyword>
<dbReference type="CDD" id="cd01392">
    <property type="entry name" value="HTH_LacI"/>
    <property type="match status" value="1"/>
</dbReference>
<feature type="domain" description="HTH lacI-type" evidence="4">
    <location>
        <begin position="16"/>
        <end position="70"/>
    </location>
</feature>
<reference evidence="5 6" key="1">
    <citation type="submission" date="2019-09" db="EMBL/GenBank/DDBJ databases">
        <title>Wenzhouxiangella sp. Genome sequencing and assembly.</title>
        <authorList>
            <person name="Zhang R."/>
        </authorList>
    </citation>
    <scope>NUCLEOTIDE SEQUENCE [LARGE SCALE GENOMIC DNA]</scope>
    <source>
        <strain evidence="5 6">W260</strain>
    </source>
</reference>
<dbReference type="SUPFAM" id="SSF47413">
    <property type="entry name" value="lambda repressor-like DNA-binding domains"/>
    <property type="match status" value="1"/>
</dbReference>
<dbReference type="PANTHER" id="PTHR30146">
    <property type="entry name" value="LACI-RELATED TRANSCRIPTIONAL REPRESSOR"/>
    <property type="match status" value="1"/>
</dbReference>
<protein>
    <submittedName>
        <fullName evidence="5">LacI family transcriptional regulator</fullName>
    </submittedName>
</protein>
<dbReference type="AlphaFoldDB" id="A0A5N0TD01"/>
<organism evidence="5 6">
    <name type="scientific">Marinihelvus fidelis</name>
    <dbReference type="NCBI Taxonomy" id="2613842"/>
    <lineage>
        <taxon>Bacteria</taxon>
        <taxon>Pseudomonadati</taxon>
        <taxon>Pseudomonadota</taxon>
        <taxon>Gammaproteobacteria</taxon>
        <taxon>Chromatiales</taxon>
        <taxon>Wenzhouxiangellaceae</taxon>
        <taxon>Marinihelvus</taxon>
    </lineage>
</organism>
<evidence type="ECO:0000259" key="4">
    <source>
        <dbReference type="PROSITE" id="PS50932"/>
    </source>
</evidence>
<dbReference type="PRINTS" id="PR00036">
    <property type="entry name" value="HTHLACI"/>
</dbReference>
<dbReference type="Gene3D" id="1.10.260.40">
    <property type="entry name" value="lambda repressor-like DNA-binding domains"/>
    <property type="match status" value="1"/>
</dbReference>
<dbReference type="Gene3D" id="3.40.50.2300">
    <property type="match status" value="2"/>
</dbReference>
<evidence type="ECO:0000313" key="6">
    <source>
        <dbReference type="Proteomes" id="UP000325372"/>
    </source>
</evidence>
<gene>
    <name evidence="5" type="ORF">F3N42_05275</name>
</gene>
<sequence length="351" mass="38320">MSERRKTSARRQHARVTISDVAREAGVSPMTVSRVINAEVAVRDATREKVEKAIAELGYSPNKAARSLASARQMQIGLLYANPSSTYLSAMLLGVLERARQSDAQVVVVESGFGKDAVAAVRGMLMSGVDGVLLTPPLTGYRPVLEILHDSGVQTVTLGAQHVESEISTVSIDDHRAAMEMTRHLLDLGHERIGFIVGNNNQLASRLRLAGFREAMRLAGVDVDESLVVRGDFSYRSGLKAADLLLRLEQRPTAIFASNDDMAAAVVATAHRFHIEVPEALTVVGYDDTLLATTIWPELTTIRQPIADMSRAAIELLETNIRIDRAGEPVKARHLTRAYKLVRRESSAPPR</sequence>
<evidence type="ECO:0000313" key="5">
    <source>
        <dbReference type="EMBL" id="KAA9132631.1"/>
    </source>
</evidence>
<dbReference type="Proteomes" id="UP000325372">
    <property type="component" value="Unassembled WGS sequence"/>
</dbReference>
<dbReference type="GO" id="GO:0000976">
    <property type="term" value="F:transcription cis-regulatory region binding"/>
    <property type="evidence" value="ECO:0007669"/>
    <property type="project" value="TreeGrafter"/>
</dbReference>
<dbReference type="PANTHER" id="PTHR30146:SF153">
    <property type="entry name" value="LACTOSE OPERON REPRESSOR"/>
    <property type="match status" value="1"/>
</dbReference>
<comment type="caution">
    <text evidence="5">The sequence shown here is derived from an EMBL/GenBank/DDBJ whole genome shotgun (WGS) entry which is preliminary data.</text>
</comment>
<dbReference type="InterPro" id="IPR010982">
    <property type="entry name" value="Lambda_DNA-bd_dom_sf"/>
</dbReference>
<dbReference type="GO" id="GO:0003700">
    <property type="term" value="F:DNA-binding transcription factor activity"/>
    <property type="evidence" value="ECO:0007669"/>
    <property type="project" value="TreeGrafter"/>
</dbReference>
<evidence type="ECO:0000256" key="1">
    <source>
        <dbReference type="ARBA" id="ARBA00023015"/>
    </source>
</evidence>
<accession>A0A5N0TD01</accession>
<dbReference type="CDD" id="cd01545">
    <property type="entry name" value="PBP1_SalR"/>
    <property type="match status" value="1"/>
</dbReference>
<evidence type="ECO:0000256" key="2">
    <source>
        <dbReference type="ARBA" id="ARBA00023125"/>
    </source>
</evidence>